<evidence type="ECO:0000313" key="6">
    <source>
        <dbReference type="Proteomes" id="UP000567922"/>
    </source>
</evidence>
<sequence>MSGDESDRSSGPEAPVDGRSLRWEDHKAARRNQVLDAAMSAIDAEGAGVGVQQIAARAGLPRSVVYRLFRERGDLDEQVRGHIVSTLMVSLAPALAPEGKAETAIVRAINTYVSWIAEHPNLHHFLGSGSKRRPATVSKVVSGTKTAIGLYVTDVFATALRRAGADESGAETIAFGVIGLVDAAVNRWLSSRTRSISKDKLAELVSRSAWHVIHGSLSDLGIEIDPDTPLSELTGDIRPLLIAQ</sequence>
<reference evidence="5 6" key="1">
    <citation type="submission" date="2020-08" db="EMBL/GenBank/DDBJ databases">
        <title>Sequencing the genomes of 1000 actinobacteria strains.</title>
        <authorList>
            <person name="Klenk H.-P."/>
        </authorList>
    </citation>
    <scope>NUCLEOTIDE SEQUENCE [LARGE SCALE GENOMIC DNA]</scope>
    <source>
        <strain evidence="5 6">DSM 45258</strain>
    </source>
</reference>
<dbReference type="InterPro" id="IPR001647">
    <property type="entry name" value="HTH_TetR"/>
</dbReference>
<evidence type="ECO:0000256" key="2">
    <source>
        <dbReference type="PROSITE-ProRule" id="PRU00335"/>
    </source>
</evidence>
<dbReference type="PANTHER" id="PTHR30055">
    <property type="entry name" value="HTH-TYPE TRANSCRIPTIONAL REGULATOR RUTR"/>
    <property type="match status" value="1"/>
</dbReference>
<dbReference type="InterPro" id="IPR050109">
    <property type="entry name" value="HTH-type_TetR-like_transc_reg"/>
</dbReference>
<dbReference type="Proteomes" id="UP000567922">
    <property type="component" value="Unassembled WGS sequence"/>
</dbReference>
<keyword evidence="1 2" id="KW-0238">DNA-binding</keyword>
<feature type="DNA-binding region" description="H-T-H motif" evidence="2">
    <location>
        <begin position="50"/>
        <end position="69"/>
    </location>
</feature>
<evidence type="ECO:0000256" key="3">
    <source>
        <dbReference type="SAM" id="MobiDB-lite"/>
    </source>
</evidence>
<dbReference type="InterPro" id="IPR036271">
    <property type="entry name" value="Tet_transcr_reg_TetR-rel_C_sf"/>
</dbReference>
<evidence type="ECO:0000259" key="4">
    <source>
        <dbReference type="PROSITE" id="PS50977"/>
    </source>
</evidence>
<proteinExistence type="predicted"/>
<comment type="caution">
    <text evidence="5">The sequence shown here is derived from an EMBL/GenBank/DDBJ whole genome shotgun (WGS) entry which is preliminary data.</text>
</comment>
<feature type="domain" description="HTH tetR-type" evidence="4">
    <location>
        <begin position="28"/>
        <end position="87"/>
    </location>
</feature>
<protein>
    <submittedName>
        <fullName evidence="5">AcrR family transcriptional regulator</fullName>
    </submittedName>
</protein>
<dbReference type="RefSeq" id="WP_232323077.1">
    <property type="nucleotide sequence ID" value="NZ_BDDI01000023.1"/>
</dbReference>
<keyword evidence="6" id="KW-1185">Reference proteome</keyword>
<dbReference type="Pfam" id="PF09339">
    <property type="entry name" value="HTH_IclR"/>
    <property type="match status" value="1"/>
</dbReference>
<dbReference type="PROSITE" id="PS50977">
    <property type="entry name" value="HTH_TETR_2"/>
    <property type="match status" value="1"/>
</dbReference>
<gene>
    <name evidence="5" type="ORF">FHU29_002159</name>
</gene>
<dbReference type="GO" id="GO:0000976">
    <property type="term" value="F:transcription cis-regulatory region binding"/>
    <property type="evidence" value="ECO:0007669"/>
    <property type="project" value="TreeGrafter"/>
</dbReference>
<evidence type="ECO:0000256" key="1">
    <source>
        <dbReference type="ARBA" id="ARBA00023125"/>
    </source>
</evidence>
<dbReference type="InterPro" id="IPR005471">
    <property type="entry name" value="Tscrpt_reg_IclR_N"/>
</dbReference>
<evidence type="ECO:0000313" key="5">
    <source>
        <dbReference type="EMBL" id="MBB3037710.1"/>
    </source>
</evidence>
<dbReference type="InterPro" id="IPR009057">
    <property type="entry name" value="Homeodomain-like_sf"/>
</dbReference>
<organism evidence="5 6">
    <name type="scientific">Hoyosella altamirensis</name>
    <dbReference type="NCBI Taxonomy" id="616997"/>
    <lineage>
        <taxon>Bacteria</taxon>
        <taxon>Bacillati</taxon>
        <taxon>Actinomycetota</taxon>
        <taxon>Actinomycetes</taxon>
        <taxon>Mycobacteriales</taxon>
        <taxon>Hoyosellaceae</taxon>
        <taxon>Hoyosella</taxon>
    </lineage>
</organism>
<feature type="compositionally biased region" description="Basic and acidic residues" evidence="3">
    <location>
        <begin position="1"/>
        <end position="10"/>
    </location>
</feature>
<dbReference type="SUPFAM" id="SSF48498">
    <property type="entry name" value="Tetracyclin repressor-like, C-terminal domain"/>
    <property type="match status" value="1"/>
</dbReference>
<dbReference type="GO" id="GO:0003700">
    <property type="term" value="F:DNA-binding transcription factor activity"/>
    <property type="evidence" value="ECO:0007669"/>
    <property type="project" value="TreeGrafter"/>
</dbReference>
<dbReference type="Gene3D" id="1.10.357.10">
    <property type="entry name" value="Tetracycline Repressor, domain 2"/>
    <property type="match status" value="1"/>
</dbReference>
<dbReference type="EMBL" id="JACHWS010000002">
    <property type="protein sequence ID" value="MBB3037710.1"/>
    <property type="molecule type" value="Genomic_DNA"/>
</dbReference>
<dbReference type="SUPFAM" id="SSF46689">
    <property type="entry name" value="Homeodomain-like"/>
    <property type="match status" value="1"/>
</dbReference>
<feature type="region of interest" description="Disordered" evidence="3">
    <location>
        <begin position="1"/>
        <end position="25"/>
    </location>
</feature>
<dbReference type="AlphaFoldDB" id="A0A839RMH6"/>
<name>A0A839RMH6_9ACTN</name>
<dbReference type="PANTHER" id="PTHR30055:SF160">
    <property type="entry name" value="TRANSCRIPTIONAL REGULATORY PROTEIN (PROBABLY ASNC-FAMILY)-RELATED"/>
    <property type="match status" value="1"/>
</dbReference>
<accession>A0A839RMH6</accession>